<dbReference type="Gene3D" id="1.10.3710.10">
    <property type="entry name" value="DNA polymerase III clamp loader subunits, C-terminal domain"/>
    <property type="match status" value="1"/>
</dbReference>
<sequence length="683" mass="75259">MDELLSMGFSRELAMQALEATGGKSTVEATEWLLSNGPEVASGAAAEAAASTQGKTASPTKQQARLDCFFSAPSRVPLHSQAKQHENTKTRFVHPVEEHGPVVKFDACSRSLSEPPLKRKGQERDTEYHSTVPSCFPAAAKARSQFNHRDINKVPLAERMRPSSIDEIVGQDHLLGPGCSLRLLVESDAMVSMIFWGPPGTGKTSLARAIARSVSCRFVTASAITSGVKEVREILEEAKRSKTTGLRTLLFFDEVHRFNKAQQDVFLPYIEAGHVIFMGATIENPSFEVNAALLSRCKVLTLNKLQAQDIRQVLDRALTCSERGVIVPFMDDSLVQKIEIEEDAMHILSESADGDARVALNILEVAVASAVARKRKQNKVVHEDSVQSLPSLAMVDSQLENPVISRKTGMVRFSCSPNLSCESHSTVFEGEHQRPSKRSVRDRDMNTDDGRESEAQNMTDELQSNCLSLTVTDPKGSYLAMDQPSVMEKPNSNTIISVKVMDVSGSLQRSHVLYDKKGEEHYNIISALHKSMRGGDPDAALYWLSRMLEGGEGPLYIARRLIRFASEDIGLADSQAIMLAVACYQACHFLGMPECNVHLAHCVAYLALAPKSVAVYQAIESAQQHVKQGENEPVPLHLRNAPTGLMKQLGYGRGYIYPPNHEGLIKQEYMPPSLRGHKFLKWP</sequence>
<dbReference type="GO" id="GO:0017116">
    <property type="term" value="F:single-stranded DNA helicase activity"/>
    <property type="evidence" value="ECO:0007669"/>
    <property type="project" value="TreeGrafter"/>
</dbReference>
<dbReference type="Pfam" id="PF16193">
    <property type="entry name" value="AAA_assoc_2"/>
    <property type="match status" value="2"/>
</dbReference>
<keyword evidence="2" id="KW-0150">Chloroplast</keyword>
<dbReference type="FunFam" id="1.20.272.10:FF:000001">
    <property type="entry name" value="Putative AAA family ATPase"/>
    <property type="match status" value="1"/>
</dbReference>
<reference evidence="8" key="1">
    <citation type="submission" date="2021-08" db="EMBL/GenBank/DDBJ databases">
        <title>WGS assembly of Ceratopteris richardii.</title>
        <authorList>
            <person name="Marchant D.B."/>
            <person name="Chen G."/>
            <person name="Jenkins J."/>
            <person name="Shu S."/>
            <person name="Leebens-Mack J."/>
            <person name="Grimwood J."/>
            <person name="Schmutz J."/>
            <person name="Soltis P."/>
            <person name="Soltis D."/>
            <person name="Chen Z.-H."/>
        </authorList>
    </citation>
    <scope>NUCLEOTIDE SEQUENCE</scope>
    <source>
        <strain evidence="8">Whitten #5841</strain>
        <tissue evidence="8">Leaf</tissue>
    </source>
</reference>
<dbReference type="EMBL" id="CM035423">
    <property type="protein sequence ID" value="KAH7365541.1"/>
    <property type="molecule type" value="Genomic_DNA"/>
</dbReference>
<dbReference type="GO" id="GO:0006261">
    <property type="term" value="P:DNA-templated DNA replication"/>
    <property type="evidence" value="ECO:0007669"/>
    <property type="project" value="TreeGrafter"/>
</dbReference>
<evidence type="ECO:0000256" key="2">
    <source>
        <dbReference type="ARBA" id="ARBA00022528"/>
    </source>
</evidence>
<dbReference type="FunFam" id="3.40.50.300:FF:000137">
    <property type="entry name" value="Replication-associated recombination protein A"/>
    <property type="match status" value="1"/>
</dbReference>
<comment type="similarity">
    <text evidence="1">Belongs to the AAA ATPase family. RarA/MGS1/WRNIP1 subfamily.</text>
</comment>
<keyword evidence="5" id="KW-0067">ATP-binding</keyword>
<dbReference type="InterPro" id="IPR003959">
    <property type="entry name" value="ATPase_AAA_core"/>
</dbReference>
<dbReference type="Pfam" id="PF12002">
    <property type="entry name" value="MgsA_C"/>
    <property type="match status" value="1"/>
</dbReference>
<accession>A0A8T2SNJ9</accession>
<comment type="caution">
    <text evidence="8">The sequence shown here is derived from an EMBL/GenBank/DDBJ whole genome shotgun (WGS) entry which is preliminary data.</text>
</comment>
<dbReference type="InterPro" id="IPR051314">
    <property type="entry name" value="AAA_ATPase_RarA/MGS1/WRNIP1"/>
</dbReference>
<dbReference type="InterPro" id="IPR008921">
    <property type="entry name" value="DNA_pol3_clamp-load_cplx_C"/>
</dbReference>
<dbReference type="Gene3D" id="3.40.50.300">
    <property type="entry name" value="P-loop containing nucleotide triphosphate hydrolases"/>
    <property type="match status" value="1"/>
</dbReference>
<dbReference type="CDD" id="cd00009">
    <property type="entry name" value="AAA"/>
    <property type="match status" value="1"/>
</dbReference>
<keyword evidence="3" id="KW-0235">DNA replication</keyword>
<protein>
    <recommendedName>
        <fullName evidence="7">UBA domain-containing protein</fullName>
    </recommendedName>
</protein>
<dbReference type="GO" id="GO:0008047">
    <property type="term" value="F:enzyme activator activity"/>
    <property type="evidence" value="ECO:0007669"/>
    <property type="project" value="TreeGrafter"/>
</dbReference>
<dbReference type="GO" id="GO:0000731">
    <property type="term" value="P:DNA synthesis involved in DNA repair"/>
    <property type="evidence" value="ECO:0007669"/>
    <property type="project" value="TreeGrafter"/>
</dbReference>
<dbReference type="GO" id="GO:0005634">
    <property type="term" value="C:nucleus"/>
    <property type="evidence" value="ECO:0007669"/>
    <property type="project" value="TreeGrafter"/>
</dbReference>
<dbReference type="SUPFAM" id="SSF46934">
    <property type="entry name" value="UBA-like"/>
    <property type="match status" value="1"/>
</dbReference>
<dbReference type="SMART" id="SM00382">
    <property type="entry name" value="AAA"/>
    <property type="match status" value="1"/>
</dbReference>
<dbReference type="Pfam" id="PF00004">
    <property type="entry name" value="AAA"/>
    <property type="match status" value="1"/>
</dbReference>
<dbReference type="SUPFAM" id="SSF52540">
    <property type="entry name" value="P-loop containing nucleoside triphosphate hydrolases"/>
    <property type="match status" value="1"/>
</dbReference>
<dbReference type="OrthoDB" id="10265467at2759"/>
<dbReference type="PROSITE" id="PS50030">
    <property type="entry name" value="UBA"/>
    <property type="match status" value="1"/>
</dbReference>
<dbReference type="InterPro" id="IPR021886">
    <property type="entry name" value="MgsA_C"/>
</dbReference>
<feature type="region of interest" description="Disordered" evidence="6">
    <location>
        <begin position="425"/>
        <end position="460"/>
    </location>
</feature>
<evidence type="ECO:0000313" key="8">
    <source>
        <dbReference type="EMBL" id="KAH7365541.1"/>
    </source>
</evidence>
<organism evidence="8 9">
    <name type="scientific">Ceratopteris richardii</name>
    <name type="common">Triangle waterfern</name>
    <dbReference type="NCBI Taxonomy" id="49495"/>
    <lineage>
        <taxon>Eukaryota</taxon>
        <taxon>Viridiplantae</taxon>
        <taxon>Streptophyta</taxon>
        <taxon>Embryophyta</taxon>
        <taxon>Tracheophyta</taxon>
        <taxon>Polypodiopsida</taxon>
        <taxon>Polypodiidae</taxon>
        <taxon>Polypodiales</taxon>
        <taxon>Pteridineae</taxon>
        <taxon>Pteridaceae</taxon>
        <taxon>Parkerioideae</taxon>
        <taxon>Ceratopteris</taxon>
    </lineage>
</organism>
<dbReference type="CDD" id="cd18139">
    <property type="entry name" value="HLD_clamp_RarA"/>
    <property type="match status" value="1"/>
</dbReference>
<evidence type="ECO:0000313" key="9">
    <source>
        <dbReference type="Proteomes" id="UP000825935"/>
    </source>
</evidence>
<dbReference type="InterPro" id="IPR027417">
    <property type="entry name" value="P-loop_NTPase"/>
</dbReference>
<name>A0A8T2SNJ9_CERRI</name>
<dbReference type="PANTHER" id="PTHR13779:SF7">
    <property type="entry name" value="ATPASE WRNIP1"/>
    <property type="match status" value="1"/>
</dbReference>
<evidence type="ECO:0000256" key="5">
    <source>
        <dbReference type="ARBA" id="ARBA00022840"/>
    </source>
</evidence>
<dbReference type="InterPro" id="IPR032423">
    <property type="entry name" value="AAA_assoc_2"/>
</dbReference>
<evidence type="ECO:0000256" key="1">
    <source>
        <dbReference type="ARBA" id="ARBA00008959"/>
    </source>
</evidence>
<evidence type="ECO:0000256" key="4">
    <source>
        <dbReference type="ARBA" id="ARBA00022741"/>
    </source>
</evidence>
<dbReference type="SMART" id="SM00165">
    <property type="entry name" value="UBA"/>
    <property type="match status" value="1"/>
</dbReference>
<dbReference type="SUPFAM" id="SSF48019">
    <property type="entry name" value="post-AAA+ oligomerization domain-like"/>
    <property type="match status" value="1"/>
</dbReference>
<dbReference type="GO" id="GO:0003677">
    <property type="term" value="F:DNA binding"/>
    <property type="evidence" value="ECO:0007669"/>
    <property type="project" value="InterPro"/>
</dbReference>
<proteinExistence type="inferred from homology"/>
<dbReference type="Proteomes" id="UP000825935">
    <property type="component" value="Chromosome 18"/>
</dbReference>
<feature type="domain" description="UBA" evidence="7">
    <location>
        <begin position="1"/>
        <end position="36"/>
    </location>
</feature>
<dbReference type="GO" id="GO:0016887">
    <property type="term" value="F:ATP hydrolysis activity"/>
    <property type="evidence" value="ECO:0007669"/>
    <property type="project" value="InterPro"/>
</dbReference>
<dbReference type="InterPro" id="IPR003593">
    <property type="entry name" value="AAA+_ATPase"/>
</dbReference>
<dbReference type="Gene3D" id="1.10.8.60">
    <property type="match status" value="1"/>
</dbReference>
<dbReference type="PANTHER" id="PTHR13779">
    <property type="entry name" value="WERNER HELICASE-INTERACTING PROTEIN 1 FAMILY MEMBER"/>
    <property type="match status" value="1"/>
</dbReference>
<dbReference type="Gene3D" id="1.10.8.10">
    <property type="entry name" value="DNA helicase RuvA subunit, C-terminal domain"/>
    <property type="match status" value="1"/>
</dbReference>
<evidence type="ECO:0000259" key="7">
    <source>
        <dbReference type="PROSITE" id="PS50030"/>
    </source>
</evidence>
<dbReference type="OMA" id="RIILSQC"/>
<dbReference type="AlphaFoldDB" id="A0A8T2SNJ9"/>
<dbReference type="GO" id="GO:0005524">
    <property type="term" value="F:ATP binding"/>
    <property type="evidence" value="ECO:0007669"/>
    <property type="project" value="UniProtKB-KW"/>
</dbReference>
<dbReference type="Gene3D" id="1.20.272.10">
    <property type="match status" value="1"/>
</dbReference>
<keyword evidence="9" id="KW-1185">Reference proteome</keyword>
<keyword evidence="2" id="KW-0934">Plastid</keyword>
<keyword evidence="4" id="KW-0547">Nucleotide-binding</keyword>
<gene>
    <name evidence="8" type="ORF">KP509_18G033800</name>
</gene>
<feature type="compositionally biased region" description="Basic and acidic residues" evidence="6">
    <location>
        <begin position="429"/>
        <end position="454"/>
    </location>
</feature>
<dbReference type="InterPro" id="IPR015940">
    <property type="entry name" value="UBA"/>
</dbReference>
<evidence type="ECO:0000256" key="6">
    <source>
        <dbReference type="SAM" id="MobiDB-lite"/>
    </source>
</evidence>
<dbReference type="InterPro" id="IPR009060">
    <property type="entry name" value="UBA-like_sf"/>
</dbReference>
<dbReference type="Pfam" id="PF22562">
    <property type="entry name" value="UBA_7"/>
    <property type="match status" value="1"/>
</dbReference>
<evidence type="ECO:0000256" key="3">
    <source>
        <dbReference type="ARBA" id="ARBA00022705"/>
    </source>
</evidence>